<comment type="caution">
    <text evidence="2">The sequence shown here is derived from an EMBL/GenBank/DDBJ whole genome shotgun (WGS) entry which is preliminary data.</text>
</comment>
<dbReference type="AlphaFoldDB" id="A0ABD2Y7I6"/>
<dbReference type="EMBL" id="JBJUIK010000015">
    <property type="protein sequence ID" value="KAL3501573.1"/>
    <property type="molecule type" value="Genomic_DNA"/>
</dbReference>
<feature type="transmembrane region" description="Helical" evidence="1">
    <location>
        <begin position="105"/>
        <end position="122"/>
    </location>
</feature>
<evidence type="ECO:0000313" key="2">
    <source>
        <dbReference type="EMBL" id="KAL3501573.1"/>
    </source>
</evidence>
<organism evidence="2 3">
    <name type="scientific">Cinchona calisaya</name>
    <dbReference type="NCBI Taxonomy" id="153742"/>
    <lineage>
        <taxon>Eukaryota</taxon>
        <taxon>Viridiplantae</taxon>
        <taxon>Streptophyta</taxon>
        <taxon>Embryophyta</taxon>
        <taxon>Tracheophyta</taxon>
        <taxon>Spermatophyta</taxon>
        <taxon>Magnoliopsida</taxon>
        <taxon>eudicotyledons</taxon>
        <taxon>Gunneridae</taxon>
        <taxon>Pentapetalae</taxon>
        <taxon>asterids</taxon>
        <taxon>lamiids</taxon>
        <taxon>Gentianales</taxon>
        <taxon>Rubiaceae</taxon>
        <taxon>Cinchonoideae</taxon>
        <taxon>Cinchoneae</taxon>
        <taxon>Cinchona</taxon>
    </lineage>
</organism>
<keyword evidence="1" id="KW-0472">Membrane</keyword>
<gene>
    <name evidence="2" type="ORF">ACH5RR_036022</name>
</gene>
<sequence>MEYSGKITRLVIKILVSTPIKHTERSSLDLISFNNLIISSAAAALLSWIPFEENADGNRVPTIIFKGQPTSFHAFVFFLMFGFSASFCALVSYNRPKVAKFFRSGSIIFLASAAAVLFYAAFP</sequence>
<feature type="transmembrane region" description="Helical" evidence="1">
    <location>
        <begin position="71"/>
        <end position="93"/>
    </location>
</feature>
<keyword evidence="1" id="KW-0812">Transmembrane</keyword>
<proteinExistence type="predicted"/>
<keyword evidence="1" id="KW-1133">Transmembrane helix</keyword>
<dbReference type="Proteomes" id="UP001630127">
    <property type="component" value="Unassembled WGS sequence"/>
</dbReference>
<reference evidence="2 3" key="1">
    <citation type="submission" date="2024-11" db="EMBL/GenBank/DDBJ databases">
        <title>A near-complete genome assembly of Cinchona calisaya.</title>
        <authorList>
            <person name="Lian D.C."/>
            <person name="Zhao X.W."/>
            <person name="Wei L."/>
        </authorList>
    </citation>
    <scope>NUCLEOTIDE SEQUENCE [LARGE SCALE GENOMIC DNA]</scope>
    <source>
        <tissue evidence="2">Nenye</tissue>
    </source>
</reference>
<evidence type="ECO:0008006" key="4">
    <source>
        <dbReference type="Google" id="ProtNLM"/>
    </source>
</evidence>
<keyword evidence="3" id="KW-1185">Reference proteome</keyword>
<feature type="transmembrane region" description="Helical" evidence="1">
    <location>
        <begin position="30"/>
        <end position="51"/>
    </location>
</feature>
<name>A0ABD2Y7I6_9GENT</name>
<evidence type="ECO:0000313" key="3">
    <source>
        <dbReference type="Proteomes" id="UP001630127"/>
    </source>
</evidence>
<protein>
    <recommendedName>
        <fullName evidence="4">PGG domain-containing protein</fullName>
    </recommendedName>
</protein>
<evidence type="ECO:0000256" key="1">
    <source>
        <dbReference type="SAM" id="Phobius"/>
    </source>
</evidence>
<accession>A0ABD2Y7I6</accession>